<dbReference type="InterPro" id="IPR023828">
    <property type="entry name" value="Peptidase_S8_Ser-AS"/>
</dbReference>
<dbReference type="InterPro" id="IPR006311">
    <property type="entry name" value="TAT_signal"/>
</dbReference>
<dbReference type="InterPro" id="IPR015500">
    <property type="entry name" value="Peptidase_S8_subtilisin-rel"/>
</dbReference>
<dbReference type="InterPro" id="IPR050131">
    <property type="entry name" value="Peptidase_S8_subtilisin-like"/>
</dbReference>
<proteinExistence type="inferred from homology"/>
<comment type="caution">
    <text evidence="9">The sequence shown here is derived from an EMBL/GenBank/DDBJ whole genome shotgun (WGS) entry which is preliminary data.</text>
</comment>
<protein>
    <submittedName>
        <fullName evidence="9">Subtilase family protein</fullName>
    </submittedName>
</protein>
<dbReference type="EMBL" id="RBIL01000002">
    <property type="protein sequence ID" value="RKQ87109.1"/>
    <property type="molecule type" value="Genomic_DNA"/>
</dbReference>
<dbReference type="InterPro" id="IPR000209">
    <property type="entry name" value="Peptidase_S8/S53_dom"/>
</dbReference>
<dbReference type="GO" id="GO:0006508">
    <property type="term" value="P:proteolysis"/>
    <property type="evidence" value="ECO:0007669"/>
    <property type="project" value="UniProtKB-KW"/>
</dbReference>
<dbReference type="InterPro" id="IPR036852">
    <property type="entry name" value="Peptidase_S8/S53_dom_sf"/>
</dbReference>
<dbReference type="PROSITE" id="PS00138">
    <property type="entry name" value="SUBTILASE_SER"/>
    <property type="match status" value="1"/>
</dbReference>
<evidence type="ECO:0000256" key="4">
    <source>
        <dbReference type="ARBA" id="ARBA00022825"/>
    </source>
</evidence>
<feature type="domain" description="Peptidase S8/S53" evidence="8">
    <location>
        <begin position="170"/>
        <end position="417"/>
    </location>
</feature>
<evidence type="ECO:0000256" key="3">
    <source>
        <dbReference type="ARBA" id="ARBA00022801"/>
    </source>
</evidence>
<name>A0A660L2F3_9ACTN</name>
<keyword evidence="2 5" id="KW-0645">Protease</keyword>
<dbReference type="PRINTS" id="PR00723">
    <property type="entry name" value="SUBTILISIN"/>
</dbReference>
<sequence>MGKQIVRRIVLALTAVLAALGMSAGAAAAADLPRQWDRKAVAVNHDPENTFLLRPGQILVGPGDAADAQRVLTEYKPREQRPFGLTLLTTTPKTKDPAREVLDALARVRKATANRPEGPVQVAPNHVFVGESSAINFQGEPRIQGGPGSTVRPAALPAALPQRTSQVADGTGAKIAVLDTGLFDHEWLRDVVRAPGSADTWDANGDGYGDAEAGHGTFIAGLIRQVAPAAEIYAAKVLDSHGVGDDFGVAAAMALLPADTDVINLSLGGYTDRDQPPLAILNAMRQLGGKRAVVAAAGNHGSSRPFWPAAFGPVLGVGAVEGGEGKWARAPYSNSGRWVDATARGSQLQSTFTRAKTLLALGTSPSPLDPTIAFDGWATWDGTSFATPIASAMIARTMSRAGLGTGAEAQLQLTLTAPPTPAPEFPRAVLLDELEGKGEPAS</sequence>
<organism evidence="9 10">
    <name type="scientific">Solirubrobacter pauli</name>
    <dbReference type="NCBI Taxonomy" id="166793"/>
    <lineage>
        <taxon>Bacteria</taxon>
        <taxon>Bacillati</taxon>
        <taxon>Actinomycetota</taxon>
        <taxon>Thermoleophilia</taxon>
        <taxon>Solirubrobacterales</taxon>
        <taxon>Solirubrobacteraceae</taxon>
        <taxon>Solirubrobacter</taxon>
    </lineage>
</organism>
<keyword evidence="7" id="KW-0732">Signal</keyword>
<keyword evidence="10" id="KW-1185">Reference proteome</keyword>
<evidence type="ECO:0000259" key="8">
    <source>
        <dbReference type="Pfam" id="PF00082"/>
    </source>
</evidence>
<dbReference type="InterPro" id="IPR023827">
    <property type="entry name" value="Peptidase_S8_Asp-AS"/>
</dbReference>
<evidence type="ECO:0000256" key="1">
    <source>
        <dbReference type="ARBA" id="ARBA00011073"/>
    </source>
</evidence>
<evidence type="ECO:0000256" key="7">
    <source>
        <dbReference type="SAM" id="SignalP"/>
    </source>
</evidence>
<dbReference type="CDD" id="cd00306">
    <property type="entry name" value="Peptidases_S8_S53"/>
    <property type="match status" value="1"/>
</dbReference>
<feature type="active site" description="Charge relay system" evidence="5">
    <location>
        <position position="179"/>
    </location>
</feature>
<accession>A0A660L2F3</accession>
<reference evidence="9 10" key="1">
    <citation type="submission" date="2018-10" db="EMBL/GenBank/DDBJ databases">
        <title>Genomic Encyclopedia of Archaeal and Bacterial Type Strains, Phase II (KMG-II): from individual species to whole genera.</title>
        <authorList>
            <person name="Goeker M."/>
        </authorList>
    </citation>
    <scope>NUCLEOTIDE SEQUENCE [LARGE SCALE GENOMIC DNA]</scope>
    <source>
        <strain evidence="9 10">DSM 14954</strain>
    </source>
</reference>
<comment type="similarity">
    <text evidence="1 5 6">Belongs to the peptidase S8 family.</text>
</comment>
<evidence type="ECO:0000256" key="2">
    <source>
        <dbReference type="ARBA" id="ARBA00022670"/>
    </source>
</evidence>
<evidence type="ECO:0000313" key="10">
    <source>
        <dbReference type="Proteomes" id="UP000278962"/>
    </source>
</evidence>
<feature type="chain" id="PRO_5039299904" evidence="7">
    <location>
        <begin position="29"/>
        <end position="442"/>
    </location>
</feature>
<keyword evidence="3 5" id="KW-0378">Hydrolase</keyword>
<gene>
    <name evidence="9" type="ORF">C8N24_5129</name>
</gene>
<evidence type="ECO:0000256" key="5">
    <source>
        <dbReference type="PROSITE-ProRule" id="PRU01240"/>
    </source>
</evidence>
<dbReference type="PROSITE" id="PS51892">
    <property type="entry name" value="SUBTILASE"/>
    <property type="match status" value="1"/>
</dbReference>
<dbReference type="AlphaFoldDB" id="A0A660L2F3"/>
<feature type="active site" description="Charge relay system" evidence="5">
    <location>
        <position position="215"/>
    </location>
</feature>
<dbReference type="Gene3D" id="3.40.50.200">
    <property type="entry name" value="Peptidase S8/S53 domain"/>
    <property type="match status" value="1"/>
</dbReference>
<dbReference type="Proteomes" id="UP000278962">
    <property type="component" value="Unassembled WGS sequence"/>
</dbReference>
<dbReference type="PANTHER" id="PTHR43806">
    <property type="entry name" value="PEPTIDASE S8"/>
    <property type="match status" value="1"/>
</dbReference>
<dbReference type="PROSITE" id="PS00136">
    <property type="entry name" value="SUBTILASE_ASP"/>
    <property type="match status" value="1"/>
</dbReference>
<evidence type="ECO:0000256" key="6">
    <source>
        <dbReference type="RuleBase" id="RU003355"/>
    </source>
</evidence>
<feature type="active site" description="Charge relay system" evidence="5">
    <location>
        <position position="384"/>
    </location>
</feature>
<dbReference type="SUPFAM" id="SSF52743">
    <property type="entry name" value="Subtilisin-like"/>
    <property type="match status" value="1"/>
</dbReference>
<dbReference type="GO" id="GO:0004252">
    <property type="term" value="F:serine-type endopeptidase activity"/>
    <property type="evidence" value="ECO:0007669"/>
    <property type="project" value="UniProtKB-UniRule"/>
</dbReference>
<feature type="signal peptide" evidence="7">
    <location>
        <begin position="1"/>
        <end position="28"/>
    </location>
</feature>
<dbReference type="Pfam" id="PF00082">
    <property type="entry name" value="Peptidase_S8"/>
    <property type="match status" value="1"/>
</dbReference>
<keyword evidence="4 5" id="KW-0720">Serine protease</keyword>
<dbReference type="PANTHER" id="PTHR43806:SF11">
    <property type="entry name" value="CEREVISIN-RELATED"/>
    <property type="match status" value="1"/>
</dbReference>
<dbReference type="PROSITE" id="PS51318">
    <property type="entry name" value="TAT"/>
    <property type="match status" value="1"/>
</dbReference>
<evidence type="ECO:0000313" key="9">
    <source>
        <dbReference type="EMBL" id="RKQ87109.1"/>
    </source>
</evidence>